<proteinExistence type="predicted"/>
<dbReference type="Gene3D" id="1.10.3300.10">
    <property type="entry name" value="Jann2411-like domain"/>
    <property type="match status" value="1"/>
</dbReference>
<gene>
    <name evidence="2" type="ORF">FKG95_13330</name>
</gene>
<dbReference type="AlphaFoldDB" id="A0A545TR36"/>
<dbReference type="OrthoDB" id="9808437at2"/>
<feature type="domain" description="Zinc finger CGNR" evidence="1">
    <location>
        <begin position="152"/>
        <end position="194"/>
    </location>
</feature>
<name>A0A545TR36_9PROT</name>
<keyword evidence="3" id="KW-1185">Reference proteome</keyword>
<dbReference type="SUPFAM" id="SSF160904">
    <property type="entry name" value="Jann2411-like"/>
    <property type="match status" value="1"/>
</dbReference>
<dbReference type="InterPro" id="IPR023286">
    <property type="entry name" value="ABATE_dom_sf"/>
</dbReference>
<dbReference type="Pfam" id="PF07336">
    <property type="entry name" value="ABATE"/>
    <property type="match status" value="1"/>
</dbReference>
<dbReference type="PANTHER" id="PTHR35525">
    <property type="entry name" value="BLL6575 PROTEIN"/>
    <property type="match status" value="1"/>
</dbReference>
<dbReference type="EMBL" id="VHSH01000004">
    <property type="protein sequence ID" value="TQV79688.1"/>
    <property type="molecule type" value="Genomic_DNA"/>
</dbReference>
<sequence length="197" mass="21911">MKQQSLHGDISSADMAFHLNTGRLCLNAVASFGDWSGDQIERWPGAEDLGRWCVDSGLLPDAPQVTDEDLAAARALRAAIYRLVQVARAQGEFAPEDVALLNDWAARPALIPRLRGRGEELIWQADAPLEAVLASVARDAVELLTSEVLDKIRECAADDCSVLFIDASRPGKRRWCSMNRCGNRMKKQAFRQRHKRE</sequence>
<comment type="caution">
    <text evidence="2">The sequence shown here is derived from an EMBL/GenBank/DDBJ whole genome shotgun (WGS) entry which is preliminary data.</text>
</comment>
<organism evidence="2 3">
    <name type="scientific">Denitrobaculum tricleocarpae</name>
    <dbReference type="NCBI Taxonomy" id="2591009"/>
    <lineage>
        <taxon>Bacteria</taxon>
        <taxon>Pseudomonadati</taxon>
        <taxon>Pseudomonadota</taxon>
        <taxon>Alphaproteobacteria</taxon>
        <taxon>Rhodospirillales</taxon>
        <taxon>Rhodospirillaceae</taxon>
        <taxon>Denitrobaculum</taxon>
    </lineage>
</organism>
<dbReference type="InterPro" id="IPR010852">
    <property type="entry name" value="ABATE"/>
</dbReference>
<evidence type="ECO:0000313" key="3">
    <source>
        <dbReference type="Proteomes" id="UP000315252"/>
    </source>
</evidence>
<dbReference type="RefSeq" id="WP_142896868.1">
    <property type="nucleotide sequence ID" value="NZ_ML660055.1"/>
</dbReference>
<dbReference type="Pfam" id="PF11706">
    <property type="entry name" value="zf-CGNR"/>
    <property type="match status" value="1"/>
</dbReference>
<dbReference type="InterPro" id="IPR021005">
    <property type="entry name" value="Znf_CGNR"/>
</dbReference>
<accession>A0A545TR36</accession>
<reference evidence="2 3" key="1">
    <citation type="submission" date="2019-06" db="EMBL/GenBank/DDBJ databases">
        <title>Whole genome sequence for Rhodospirillaceae sp. R148.</title>
        <authorList>
            <person name="Wang G."/>
        </authorList>
    </citation>
    <scope>NUCLEOTIDE SEQUENCE [LARGE SCALE GENOMIC DNA]</scope>
    <source>
        <strain evidence="2 3">R148</strain>
    </source>
</reference>
<evidence type="ECO:0000313" key="2">
    <source>
        <dbReference type="EMBL" id="TQV79688.1"/>
    </source>
</evidence>
<protein>
    <recommendedName>
        <fullName evidence="1">Zinc finger CGNR domain-containing protein</fullName>
    </recommendedName>
</protein>
<evidence type="ECO:0000259" key="1">
    <source>
        <dbReference type="Pfam" id="PF11706"/>
    </source>
</evidence>
<dbReference type="Proteomes" id="UP000315252">
    <property type="component" value="Unassembled WGS sequence"/>
</dbReference>
<dbReference type="PANTHER" id="PTHR35525:SF3">
    <property type="entry name" value="BLL6575 PROTEIN"/>
    <property type="match status" value="1"/>
</dbReference>